<gene>
    <name evidence="2" type="ORF">CHILSU_LOCUS966</name>
</gene>
<evidence type="ECO:0000313" key="3">
    <source>
        <dbReference type="Proteomes" id="UP001153292"/>
    </source>
</evidence>
<feature type="domain" description="DUF4781" evidence="1">
    <location>
        <begin position="146"/>
        <end position="199"/>
    </location>
</feature>
<dbReference type="Pfam" id="PF16013">
    <property type="entry name" value="DUF4781"/>
    <property type="match status" value="2"/>
</dbReference>
<dbReference type="PANTHER" id="PTHR21115:SF0">
    <property type="entry name" value="GH06117P-RELATED"/>
    <property type="match status" value="1"/>
</dbReference>
<dbReference type="Proteomes" id="UP001153292">
    <property type="component" value="Chromosome 10"/>
</dbReference>
<keyword evidence="3" id="KW-1185">Reference proteome</keyword>
<feature type="domain" description="DUF4781" evidence="1">
    <location>
        <begin position="204"/>
        <end position="363"/>
    </location>
</feature>
<dbReference type="PANTHER" id="PTHR21115">
    <property type="entry name" value="GH06117P-RELATED"/>
    <property type="match status" value="1"/>
</dbReference>
<dbReference type="InterPro" id="IPR031962">
    <property type="entry name" value="DUF4781"/>
</dbReference>
<organism evidence="2 3">
    <name type="scientific">Chilo suppressalis</name>
    <name type="common">Asiatic rice borer moth</name>
    <dbReference type="NCBI Taxonomy" id="168631"/>
    <lineage>
        <taxon>Eukaryota</taxon>
        <taxon>Metazoa</taxon>
        <taxon>Ecdysozoa</taxon>
        <taxon>Arthropoda</taxon>
        <taxon>Hexapoda</taxon>
        <taxon>Insecta</taxon>
        <taxon>Pterygota</taxon>
        <taxon>Neoptera</taxon>
        <taxon>Endopterygota</taxon>
        <taxon>Lepidoptera</taxon>
        <taxon>Glossata</taxon>
        <taxon>Ditrysia</taxon>
        <taxon>Pyraloidea</taxon>
        <taxon>Crambidae</taxon>
        <taxon>Crambinae</taxon>
        <taxon>Chilo</taxon>
    </lineage>
</organism>
<sequence>MAAMVEPPVNERKVSAVEMQQEYYEAVGDVDWELYEKKDRKYLLQKVAVALCGLPTKEGNLATNDNDLKLQGYELREEEAIDRVFSKICEQAKYSQDNESIFISIIRVVCVSPKKIVPFYEITPSDYWVDLHEKKSDVVDLIPFHVFSLRKCIPTKSGEEGCRVFIDHDGRVYQNWEAYLSENNLPQCVMVLPENGQYRGSFDLSIGFETAESRASWINIIVSATGISVSGATKLLSWAASSGTNVTILMNAVRVLQYANLGTGFLGVANSLADMIVNYTKYNQTPTTLEIFQFTTSALFFGIGAMSNQTAQEIVQDAQAKTINEIRDSLPSNVKKKMFDKVNAETRRVQGTVKGNADVIKALQKIENKNDFFAKIARINKQMNKNKLRISLAPDGNPLINNQHKIGIQELHGLGKSGRDQLFSKYGPAKINSKNAPTRIYASSSSNNTFGFSKESQCFIRPEEIIKISNFLLSLCRADQDVIFEILSEITSNAHDAFLLFCAELIACLVPFEIELLFSLDHDYKVRIVLYVFNYIKSKINMNDSDADISFVRIIKKFFRDGKVDVDTIKKVKEKLMERLYERMSSTDNEKTKYDKYDDLFNFRKSRNVRFMTLEADEIVTIGKHNIFVKASTTENLDLWLDMFPQEVCDVFLNLCFKVISLLTTDEINKLIEINFDEDIILRVSYYLIFETDGEVFDVIREDYYTELFIDVASNYKEELIKWRSRQSVQKYVECKTCSGVRFSEL</sequence>
<proteinExistence type="predicted"/>
<protein>
    <recommendedName>
        <fullName evidence="1">DUF4781 domain-containing protein</fullName>
    </recommendedName>
</protein>
<dbReference type="EMBL" id="OU963903">
    <property type="protein sequence ID" value="CAH2980263.1"/>
    <property type="molecule type" value="Genomic_DNA"/>
</dbReference>
<evidence type="ECO:0000259" key="1">
    <source>
        <dbReference type="Pfam" id="PF16013"/>
    </source>
</evidence>
<evidence type="ECO:0000313" key="2">
    <source>
        <dbReference type="EMBL" id="CAH2980263.1"/>
    </source>
</evidence>
<reference evidence="2" key="1">
    <citation type="submission" date="2021-12" db="EMBL/GenBank/DDBJ databases">
        <authorList>
            <person name="King R."/>
        </authorList>
    </citation>
    <scope>NUCLEOTIDE SEQUENCE</scope>
</reference>
<name>A0ABN8L423_CHISP</name>
<accession>A0ABN8L423</accession>